<dbReference type="InterPro" id="IPR001387">
    <property type="entry name" value="Cro/C1-type_HTH"/>
</dbReference>
<proteinExistence type="predicted"/>
<evidence type="ECO:0000313" key="2">
    <source>
        <dbReference type="EMBL" id="RZU53345.1"/>
    </source>
</evidence>
<gene>
    <name evidence="2" type="ORF">EV385_5266</name>
</gene>
<dbReference type="InterPro" id="IPR010982">
    <property type="entry name" value="Lambda_DNA-bd_dom_sf"/>
</dbReference>
<accession>A0A4Q7ZS61</accession>
<name>A0A4Q7ZS61_9ACTN</name>
<dbReference type="EMBL" id="SHKY01000001">
    <property type="protein sequence ID" value="RZU53345.1"/>
    <property type="molecule type" value="Genomic_DNA"/>
</dbReference>
<organism evidence="2 3">
    <name type="scientific">Krasilnikovia cinnamomea</name>
    <dbReference type="NCBI Taxonomy" id="349313"/>
    <lineage>
        <taxon>Bacteria</taxon>
        <taxon>Bacillati</taxon>
        <taxon>Actinomycetota</taxon>
        <taxon>Actinomycetes</taxon>
        <taxon>Micromonosporales</taxon>
        <taxon>Micromonosporaceae</taxon>
        <taxon>Krasilnikovia</taxon>
    </lineage>
</organism>
<dbReference type="PROSITE" id="PS50943">
    <property type="entry name" value="HTH_CROC1"/>
    <property type="match status" value="1"/>
</dbReference>
<comment type="caution">
    <text evidence="2">The sequence shown here is derived from an EMBL/GenBank/DDBJ whole genome shotgun (WGS) entry which is preliminary data.</text>
</comment>
<dbReference type="SUPFAM" id="SSF47413">
    <property type="entry name" value="lambda repressor-like DNA-binding domains"/>
    <property type="match status" value="1"/>
</dbReference>
<dbReference type="SMART" id="SM00530">
    <property type="entry name" value="HTH_XRE"/>
    <property type="match status" value="1"/>
</dbReference>
<dbReference type="Gene3D" id="3.40.50.300">
    <property type="entry name" value="P-loop containing nucleotide triphosphate hydrolases"/>
    <property type="match status" value="1"/>
</dbReference>
<sequence length="432" mass="46047">MYTQHAVGDFGTLLRRHRIRVRLTQQQLADFSTLSVRAIRDLERGRAQRPRPDTVRLLADVLRLDGPHRADFELAGRGGPEPTAADRVDATRLHPPVPVTPIIGRDAEVSALTELLTVDGQRLAAVVGVTGVGKTRLLIEVARVVREEAGWQVLWLSAAETATFSAATVAALAELVGDRHALVVVDGQATAGPPGAVLELLQHCPRLRAVTTALAPGGIPAEQVFPLAPLEVPAPEAEADPAALARVGSVRLLTLQLRRYRPGFRLHADNAAVVAGLCRSLDGIPRALALVASWSLVHPPEQLLDAVTRNPFALSALPASGAGVDAGLRDSLRRSLDAVEPALQPQLTRLAGLRGSWSIPEAARLTGSHVAELAGAVHALMVQGLVRQRAERAAGYFSVLNLVRKMHAEPRWPEVARTAAVPSGRSGEVLVR</sequence>
<dbReference type="SUPFAM" id="SSF52540">
    <property type="entry name" value="P-loop containing nucleoside triphosphate hydrolases"/>
    <property type="match status" value="1"/>
</dbReference>
<protein>
    <submittedName>
        <fullName evidence="2">Helix-turn-helix protein</fullName>
    </submittedName>
</protein>
<dbReference type="PANTHER" id="PTHR47691">
    <property type="entry name" value="REGULATOR-RELATED"/>
    <property type="match status" value="1"/>
</dbReference>
<feature type="domain" description="HTH cro/C1-type" evidence="1">
    <location>
        <begin position="14"/>
        <end position="69"/>
    </location>
</feature>
<dbReference type="RefSeq" id="WP_130511839.1">
    <property type="nucleotide sequence ID" value="NZ_SHKY01000001.1"/>
</dbReference>
<dbReference type="GO" id="GO:0003677">
    <property type="term" value="F:DNA binding"/>
    <property type="evidence" value="ECO:0007669"/>
    <property type="project" value="InterPro"/>
</dbReference>
<dbReference type="OrthoDB" id="3427187at2"/>
<dbReference type="Proteomes" id="UP000292564">
    <property type="component" value="Unassembled WGS sequence"/>
</dbReference>
<evidence type="ECO:0000259" key="1">
    <source>
        <dbReference type="PROSITE" id="PS50943"/>
    </source>
</evidence>
<reference evidence="2 3" key="1">
    <citation type="submission" date="2019-02" db="EMBL/GenBank/DDBJ databases">
        <title>Sequencing the genomes of 1000 actinobacteria strains.</title>
        <authorList>
            <person name="Klenk H.-P."/>
        </authorList>
    </citation>
    <scope>NUCLEOTIDE SEQUENCE [LARGE SCALE GENOMIC DNA]</scope>
    <source>
        <strain evidence="2 3">DSM 45162</strain>
    </source>
</reference>
<dbReference type="InterPro" id="IPR027417">
    <property type="entry name" value="P-loop_NTPase"/>
</dbReference>
<dbReference type="CDD" id="cd00093">
    <property type="entry name" value="HTH_XRE"/>
    <property type="match status" value="1"/>
</dbReference>
<dbReference type="PANTHER" id="PTHR47691:SF3">
    <property type="entry name" value="HTH-TYPE TRANSCRIPTIONAL REGULATOR RV0890C-RELATED"/>
    <property type="match status" value="1"/>
</dbReference>
<keyword evidence="3" id="KW-1185">Reference proteome</keyword>
<dbReference type="Gene3D" id="1.10.260.40">
    <property type="entry name" value="lambda repressor-like DNA-binding domains"/>
    <property type="match status" value="1"/>
</dbReference>
<dbReference type="Pfam" id="PF13560">
    <property type="entry name" value="HTH_31"/>
    <property type="match status" value="1"/>
</dbReference>
<dbReference type="AlphaFoldDB" id="A0A4Q7ZS61"/>
<evidence type="ECO:0000313" key="3">
    <source>
        <dbReference type="Proteomes" id="UP000292564"/>
    </source>
</evidence>